<reference evidence="1 2" key="1">
    <citation type="submission" date="2019-03" db="EMBL/GenBank/DDBJ databases">
        <title>Single cell metagenomics reveals metabolic interactions within the superorganism composed of flagellate Streblomastix strix and complex community of Bacteroidetes bacteria on its surface.</title>
        <authorList>
            <person name="Treitli S.C."/>
            <person name="Kolisko M."/>
            <person name="Husnik F."/>
            <person name="Keeling P."/>
            <person name="Hampl V."/>
        </authorList>
    </citation>
    <scope>NUCLEOTIDE SEQUENCE [LARGE SCALE GENOMIC DNA]</scope>
    <source>
        <strain evidence="1">ST1C</strain>
    </source>
</reference>
<evidence type="ECO:0000313" key="1">
    <source>
        <dbReference type="EMBL" id="KAA6386226.1"/>
    </source>
</evidence>
<dbReference type="EMBL" id="SNRW01004898">
    <property type="protein sequence ID" value="KAA6386226.1"/>
    <property type="molecule type" value="Genomic_DNA"/>
</dbReference>
<name>A0A5J4VVN4_9EUKA</name>
<proteinExistence type="predicted"/>
<dbReference type="Proteomes" id="UP000324800">
    <property type="component" value="Unassembled WGS sequence"/>
</dbReference>
<protein>
    <submittedName>
        <fullName evidence="1">Uncharacterized protein</fullName>
    </submittedName>
</protein>
<evidence type="ECO:0000313" key="2">
    <source>
        <dbReference type="Proteomes" id="UP000324800"/>
    </source>
</evidence>
<comment type="caution">
    <text evidence="1">The sequence shown here is derived from an EMBL/GenBank/DDBJ whole genome shotgun (WGS) entry which is preliminary data.</text>
</comment>
<sequence>MLGREWERYKRICERPRDYSDRHRRCTCSEDAADAEDTIFYHEIHGAAERAEHVRNRFLSEFIHSNTGTGLQGANFACTRAYMARRSIIALNLEQCREQSAILSIQHELERNTNERLIDLVGLSAVLICFAERSIYIRIQMKESACRAQYFDPGNNRGNIIRNSTIACVVIDTGARKLELCKTASWPIPRNCDRTRTTDSTVDDLCTNQNSRPTSFKIHFITTSTTEYQ</sequence>
<organism evidence="1 2">
    <name type="scientific">Streblomastix strix</name>
    <dbReference type="NCBI Taxonomy" id="222440"/>
    <lineage>
        <taxon>Eukaryota</taxon>
        <taxon>Metamonada</taxon>
        <taxon>Preaxostyla</taxon>
        <taxon>Oxymonadida</taxon>
        <taxon>Streblomastigidae</taxon>
        <taxon>Streblomastix</taxon>
    </lineage>
</organism>
<dbReference type="AlphaFoldDB" id="A0A5J4VVN4"/>
<gene>
    <name evidence="1" type="ORF">EZS28_018249</name>
</gene>
<accession>A0A5J4VVN4</accession>